<dbReference type="Gene3D" id="2.30.29.30">
    <property type="entry name" value="Pleckstrin-homology domain (PH domain)/Phosphotyrosine-binding domain (PTB)"/>
    <property type="match status" value="1"/>
</dbReference>
<feature type="region of interest" description="Disordered" evidence="1">
    <location>
        <begin position="397"/>
        <end position="473"/>
    </location>
</feature>
<feature type="compositionally biased region" description="Low complexity" evidence="1">
    <location>
        <begin position="323"/>
        <end position="336"/>
    </location>
</feature>
<feature type="region of interest" description="Disordered" evidence="1">
    <location>
        <begin position="54"/>
        <end position="135"/>
    </location>
</feature>
<dbReference type="PANTHER" id="PTHR10663">
    <property type="entry name" value="GUANYL-NUCLEOTIDE EXCHANGE FACTOR"/>
    <property type="match status" value="1"/>
</dbReference>
<feature type="region of interest" description="Disordered" evidence="1">
    <location>
        <begin position="1141"/>
        <end position="1170"/>
    </location>
</feature>
<dbReference type="SUPFAM" id="SSF50729">
    <property type="entry name" value="PH domain-like"/>
    <property type="match status" value="1"/>
</dbReference>
<dbReference type="SMART" id="SM00233">
    <property type="entry name" value="PH"/>
    <property type="match status" value="1"/>
</dbReference>
<feature type="compositionally biased region" description="Acidic residues" evidence="1">
    <location>
        <begin position="206"/>
        <end position="229"/>
    </location>
</feature>
<dbReference type="Proteomes" id="UP000664859">
    <property type="component" value="Unassembled WGS sequence"/>
</dbReference>
<feature type="compositionally biased region" description="Gly residues" evidence="1">
    <location>
        <begin position="235"/>
        <end position="244"/>
    </location>
</feature>
<dbReference type="SUPFAM" id="SSF48425">
    <property type="entry name" value="Sec7 domain"/>
    <property type="match status" value="1"/>
</dbReference>
<feature type="compositionally biased region" description="Low complexity" evidence="1">
    <location>
        <begin position="90"/>
        <end position="109"/>
    </location>
</feature>
<dbReference type="GO" id="GO:0005737">
    <property type="term" value="C:cytoplasm"/>
    <property type="evidence" value="ECO:0007669"/>
    <property type="project" value="UniProtKB-ARBA"/>
</dbReference>
<feature type="compositionally biased region" description="Low complexity" evidence="1">
    <location>
        <begin position="452"/>
        <end position="465"/>
    </location>
</feature>
<feature type="compositionally biased region" description="Pro residues" evidence="1">
    <location>
        <begin position="110"/>
        <end position="119"/>
    </location>
</feature>
<dbReference type="CDD" id="cd00171">
    <property type="entry name" value="Sec7"/>
    <property type="match status" value="1"/>
</dbReference>
<feature type="compositionally biased region" description="Acidic residues" evidence="1">
    <location>
        <begin position="262"/>
        <end position="272"/>
    </location>
</feature>
<dbReference type="GO" id="GO:0032012">
    <property type="term" value="P:regulation of ARF protein signal transduction"/>
    <property type="evidence" value="ECO:0007669"/>
    <property type="project" value="InterPro"/>
</dbReference>
<protein>
    <submittedName>
        <fullName evidence="4">Uncharacterized protein</fullName>
    </submittedName>
</protein>
<feature type="compositionally biased region" description="Gly residues" evidence="1">
    <location>
        <begin position="75"/>
        <end position="89"/>
    </location>
</feature>
<name>A0A835YWD7_9STRA</name>
<accession>A0A835YWD7</accession>
<dbReference type="PROSITE" id="PS50003">
    <property type="entry name" value="PH_DOMAIN"/>
    <property type="match status" value="1"/>
</dbReference>
<dbReference type="SMART" id="SM00222">
    <property type="entry name" value="Sec7"/>
    <property type="match status" value="1"/>
</dbReference>
<evidence type="ECO:0000313" key="5">
    <source>
        <dbReference type="Proteomes" id="UP000664859"/>
    </source>
</evidence>
<evidence type="ECO:0000259" key="3">
    <source>
        <dbReference type="PROSITE" id="PS50190"/>
    </source>
</evidence>
<feature type="compositionally biased region" description="Low complexity" evidence="1">
    <location>
        <begin position="1142"/>
        <end position="1160"/>
    </location>
</feature>
<feature type="region of interest" description="Disordered" evidence="1">
    <location>
        <begin position="511"/>
        <end position="536"/>
    </location>
</feature>
<proteinExistence type="predicted"/>
<dbReference type="GO" id="GO:0005085">
    <property type="term" value="F:guanyl-nucleotide exchange factor activity"/>
    <property type="evidence" value="ECO:0007669"/>
    <property type="project" value="InterPro"/>
</dbReference>
<dbReference type="PROSITE" id="PS50190">
    <property type="entry name" value="SEC7"/>
    <property type="match status" value="1"/>
</dbReference>
<evidence type="ECO:0000256" key="1">
    <source>
        <dbReference type="SAM" id="MobiDB-lite"/>
    </source>
</evidence>
<dbReference type="EMBL" id="JAFCMP010000268">
    <property type="protein sequence ID" value="KAG5182159.1"/>
    <property type="molecule type" value="Genomic_DNA"/>
</dbReference>
<keyword evidence="5" id="KW-1185">Reference proteome</keyword>
<comment type="caution">
    <text evidence="4">The sequence shown here is derived from an EMBL/GenBank/DDBJ whole genome shotgun (WGS) entry which is preliminary data.</text>
</comment>
<feature type="region of interest" description="Disordered" evidence="1">
    <location>
        <begin position="1321"/>
        <end position="1401"/>
    </location>
</feature>
<dbReference type="Pfam" id="PF00169">
    <property type="entry name" value="PH"/>
    <property type="match status" value="1"/>
</dbReference>
<feature type="region of interest" description="Disordered" evidence="1">
    <location>
        <begin position="659"/>
        <end position="683"/>
    </location>
</feature>
<dbReference type="GO" id="GO:0012505">
    <property type="term" value="C:endomembrane system"/>
    <property type="evidence" value="ECO:0007669"/>
    <property type="project" value="UniProtKB-ARBA"/>
</dbReference>
<evidence type="ECO:0000313" key="4">
    <source>
        <dbReference type="EMBL" id="KAG5182159.1"/>
    </source>
</evidence>
<dbReference type="FunFam" id="1.10.1000.11:FF:000002">
    <property type="entry name" value="Cytohesin 1"/>
    <property type="match status" value="1"/>
</dbReference>
<evidence type="ECO:0000259" key="2">
    <source>
        <dbReference type="PROSITE" id="PS50003"/>
    </source>
</evidence>
<dbReference type="PANTHER" id="PTHR10663:SF388">
    <property type="entry name" value="GOLGI-SPECIFIC BREFELDIN A-RESISTANCE GUANINE NUCLEOTIDE EXCHANGE FACTOR 1"/>
    <property type="match status" value="1"/>
</dbReference>
<dbReference type="InterPro" id="IPR023394">
    <property type="entry name" value="Sec7_C_sf"/>
</dbReference>
<dbReference type="Gene3D" id="1.10.1000.11">
    <property type="entry name" value="Arf Nucleotide-binding Site Opener,domain 2"/>
    <property type="match status" value="1"/>
</dbReference>
<sequence length="1401" mass="145880">MDVVLAHLPAQLELRGRPAPPPSFVDGPRRRHTKSVSWDDDRISIFICSAAATDAEDAPMSPPPPLSPMKCWRDGSGGSSGGGSSGGGARTAATSAATAADSAPNSPCAALPPPPPKFPGTPVNIPGWGGSGRRSSSAQQLCAAAAAAAAAAAHSGGAAPALPRRHNGRSRSEGSPAGAGAPAFDWRAVALGPGGIEKWPRGVVLPDDEEDEEDDDEDGGDEAGEEEDTVTTLDGSGGGGGGGGEEAENDDGGSADASATGTDEDDTDDGGDIDVSVHLPRGARGWGAGSGGAAAAAAAAADDGGPPEFGQLSAERVRRDASDATAPARADALSAAVLPPRSSGGSGSSSGSGAAQQRQEQVGEAPLRSLAEAEADFARLPLPPTLAVAAVTEVKAAAAAEVPPPRKGGIRWAPEVADNAPPPPVSPMATPGPAAAPPSPGDVAPLPPMTRSASNASSVGSAGSSPGSGGGGGSSFVLTPRVLGKLESLRRFRASEAALFASAALLDEKRGAPMESARQRLTPPHTPPTDRSVDPSPVPLHRDSEYSDCGSVASTMTSNSGGGGYVVPSEAPGVMRSGLEVAASELLWLTRRRGDSTACAGDGAAAVPSTVDAAIAAVQAAAAAAAAAAAEGGDAAAAAAAADAALPADAAACTRASLRARSMSPRRTQDPVSPNSPAGATRHRSALSELIESEIIKRLSTMHDAKVRTTAVTKFNANPKDGIRYLVEQSVIRETPQDVCEFLVHETGLSKRKMGEYFGRNSAFHQQVFELFLGHLDFKGLTLDEALRRMVVRFRMPGEAQQIDRIMEHFAKRWFSDNPDSMFSCVDTAYILAFSLMMLNTDMYNRNLREGEKMTVEQFCNNNRGIDQGKDLPKELLDGMYARSRQYDLPKELLEGMYARLRQNEIRMDEGDMFESEVITFVAPKISGWLRKKSNGVFAGWKRHWFVLVDGVLYYFFAPQDEAPRCIIPLERITVQPVGKTDLTITAVQPVGKTDLTITAVQGLVKSVKMMDDGRMEQGSHKEFVLRAEKQDERDRWLLGLRSEASASAAEPLLEASTTPARGGSSHKGNKHMRRRTSFEKQRSSSHKGQGAHAAADVKKQVNVRVPPPCLRGWARTQNEGGPTSSRRYCAIFKGVESAGGPFSPLSDSTSHSTSPTVTSDIPEGDADAGPTRGLIHEATGSSSCLRLDVLYFFGSSEMCDRMVDQQLHTSHGRINLADVVSLELRNLAAPSAARPRTIILYTRNITGATAGAAAAAAAALNDAASACSSQISLSSGAGGGSCLNVVGGRRWILVPEDHFEAWVKAFMDCCPQCGTPLVKDDPLEDDPLEVDSMGIAPIKTPPPIPPTSKGGSPNKGRRFSVGTAAGATISTSKPSPRRSILGMTAPSTHSKQSSAANSPF</sequence>
<gene>
    <name evidence="4" type="ORF">JKP88DRAFT_349040</name>
</gene>
<feature type="compositionally biased region" description="Low complexity" evidence="1">
    <location>
        <begin position="293"/>
        <end position="304"/>
    </location>
</feature>
<dbReference type="GO" id="GO:0016192">
    <property type="term" value="P:vesicle-mediated transport"/>
    <property type="evidence" value="ECO:0007669"/>
    <property type="project" value="UniProtKB-ARBA"/>
</dbReference>
<feature type="domain" description="PH" evidence="2">
    <location>
        <begin position="923"/>
        <end position="1046"/>
    </location>
</feature>
<feature type="region of interest" description="Disordered" evidence="1">
    <location>
        <begin position="14"/>
        <end position="36"/>
    </location>
</feature>
<dbReference type="OrthoDB" id="430364at2759"/>
<dbReference type="InterPro" id="IPR011993">
    <property type="entry name" value="PH-like_dom_sf"/>
</dbReference>
<feature type="domain" description="SEC7" evidence="3">
    <location>
        <begin position="697"/>
        <end position="887"/>
    </location>
</feature>
<organism evidence="4 5">
    <name type="scientific">Tribonema minus</name>
    <dbReference type="NCBI Taxonomy" id="303371"/>
    <lineage>
        <taxon>Eukaryota</taxon>
        <taxon>Sar</taxon>
        <taxon>Stramenopiles</taxon>
        <taxon>Ochrophyta</taxon>
        <taxon>PX clade</taxon>
        <taxon>Xanthophyceae</taxon>
        <taxon>Tribonematales</taxon>
        <taxon>Tribonemataceae</taxon>
        <taxon>Tribonema</taxon>
    </lineage>
</organism>
<dbReference type="InterPro" id="IPR035999">
    <property type="entry name" value="Sec7_dom_sf"/>
</dbReference>
<dbReference type="Gene3D" id="1.10.220.20">
    <property type="match status" value="1"/>
</dbReference>
<dbReference type="Pfam" id="PF01369">
    <property type="entry name" value="Sec7"/>
    <property type="match status" value="1"/>
</dbReference>
<feature type="compositionally biased region" description="Pro residues" evidence="1">
    <location>
        <begin position="434"/>
        <end position="448"/>
    </location>
</feature>
<dbReference type="InterPro" id="IPR000904">
    <property type="entry name" value="Sec7_dom"/>
</dbReference>
<feature type="region of interest" description="Disordered" evidence="1">
    <location>
        <begin position="193"/>
        <end position="365"/>
    </location>
</feature>
<dbReference type="InterPro" id="IPR001849">
    <property type="entry name" value="PH_domain"/>
</dbReference>
<feature type="region of interest" description="Disordered" evidence="1">
    <location>
        <begin position="1049"/>
        <end position="1097"/>
    </location>
</feature>
<feature type="compositionally biased region" description="Polar residues" evidence="1">
    <location>
        <begin position="1386"/>
        <end position="1401"/>
    </location>
</feature>
<feature type="region of interest" description="Disordered" evidence="1">
    <location>
        <begin position="156"/>
        <end position="181"/>
    </location>
</feature>
<reference evidence="4" key="1">
    <citation type="submission" date="2021-02" db="EMBL/GenBank/DDBJ databases">
        <title>First Annotated Genome of the Yellow-green Alga Tribonema minus.</title>
        <authorList>
            <person name="Mahan K.M."/>
        </authorList>
    </citation>
    <scope>NUCLEOTIDE SEQUENCE</scope>
    <source>
        <strain evidence="4">UTEX B ZZ1240</strain>
    </source>
</reference>